<dbReference type="EMBL" id="AXOM01000023">
    <property type="protein sequence ID" value="ESS59174.1"/>
    <property type="molecule type" value="Genomic_DNA"/>
</dbReference>
<organism evidence="2 3">
    <name type="scientific">Enterobacter cloacae S611</name>
    <dbReference type="NCBI Taxonomy" id="1399146"/>
    <lineage>
        <taxon>Bacteria</taxon>
        <taxon>Pseudomonadati</taxon>
        <taxon>Pseudomonadota</taxon>
        <taxon>Gammaproteobacteria</taxon>
        <taxon>Enterobacterales</taxon>
        <taxon>Enterobacteriaceae</taxon>
        <taxon>Enterobacter</taxon>
        <taxon>Enterobacter cloacae complex</taxon>
    </lineage>
</organism>
<protein>
    <submittedName>
        <fullName evidence="2">Methyltransferase domain protein</fullName>
    </submittedName>
</protein>
<sequence>MSNKNFNVSGGQKEDGIVFGNTFDKYGSKNPIVKWMMNGFDQALSSFVEKANPTNIHEIGCGEGFWVNKWNASGLKARGCDFSNEVINIAKANASASNLAQESFSVKSIYDLDKDRDAADLIVCCEVLEHLEDPQLGIRKLSEVAENYVILSVPREPVWCALNMARGKYLSSFGNTPGHLQHWSKKSFLKFVGQHFDIISVASPFPWTMVLCQKRKDR</sequence>
<name>A0ABN0QA63_ENTCL</name>
<keyword evidence="3" id="KW-1185">Reference proteome</keyword>
<dbReference type="InterPro" id="IPR041698">
    <property type="entry name" value="Methyltransf_25"/>
</dbReference>
<keyword evidence="2" id="KW-0808">Transferase</keyword>
<evidence type="ECO:0000259" key="1">
    <source>
        <dbReference type="Pfam" id="PF13649"/>
    </source>
</evidence>
<dbReference type="InterPro" id="IPR029063">
    <property type="entry name" value="SAM-dependent_MTases_sf"/>
</dbReference>
<dbReference type="SUPFAM" id="SSF53335">
    <property type="entry name" value="S-adenosyl-L-methionine-dependent methyltransferases"/>
    <property type="match status" value="1"/>
</dbReference>
<dbReference type="GO" id="GO:0032259">
    <property type="term" value="P:methylation"/>
    <property type="evidence" value="ECO:0007669"/>
    <property type="project" value="UniProtKB-KW"/>
</dbReference>
<dbReference type="Pfam" id="PF13649">
    <property type="entry name" value="Methyltransf_25"/>
    <property type="match status" value="1"/>
</dbReference>
<reference evidence="2 3" key="1">
    <citation type="journal article" date="2014" name="Genome Announc.">
        <title>Draft Genome Sequence of Enterobacter cloacae Strain S611.</title>
        <authorList>
            <person name="Wang D."/>
            <person name="Han C.S."/>
            <person name="Dichosa A.E."/>
            <person name="Gleasner C.D."/>
            <person name="Johnson S.L."/>
            <person name="Daligault H.E."/>
            <person name="Davenport K.W."/>
            <person name="Li P.E."/>
            <person name="Pierson E.A."/>
            <person name="Pierson L.S.III."/>
        </authorList>
    </citation>
    <scope>NUCLEOTIDE SEQUENCE [LARGE SCALE GENOMIC DNA]</scope>
    <source>
        <strain evidence="2 3">S611</strain>
    </source>
</reference>
<dbReference type="Proteomes" id="UP000017834">
    <property type="component" value="Unassembled WGS sequence"/>
</dbReference>
<evidence type="ECO:0000313" key="2">
    <source>
        <dbReference type="EMBL" id="ESS59174.1"/>
    </source>
</evidence>
<dbReference type="Gene3D" id="3.40.50.150">
    <property type="entry name" value="Vaccinia Virus protein VP39"/>
    <property type="match status" value="1"/>
</dbReference>
<dbReference type="GO" id="GO:0008168">
    <property type="term" value="F:methyltransferase activity"/>
    <property type="evidence" value="ECO:0007669"/>
    <property type="project" value="UniProtKB-KW"/>
</dbReference>
<evidence type="ECO:0000313" key="3">
    <source>
        <dbReference type="Proteomes" id="UP000017834"/>
    </source>
</evidence>
<keyword evidence="2" id="KW-0489">Methyltransferase</keyword>
<accession>A0ABN0QA63</accession>
<gene>
    <name evidence="2" type="ORF">EDP2_2839</name>
</gene>
<proteinExistence type="predicted"/>
<feature type="domain" description="Methyltransferase" evidence="1">
    <location>
        <begin position="57"/>
        <end position="140"/>
    </location>
</feature>
<comment type="caution">
    <text evidence="2">The sequence shown here is derived from an EMBL/GenBank/DDBJ whole genome shotgun (WGS) entry which is preliminary data.</text>
</comment>